<gene>
    <name evidence="2" type="ORF">HMPREF0973_01555</name>
</gene>
<dbReference type="HOGENOM" id="CLU_3121324_0_0_10"/>
<dbReference type="EMBL" id="ACVA01000033">
    <property type="protein sequence ID" value="EEX18611.1"/>
    <property type="molecule type" value="Genomic_DNA"/>
</dbReference>
<name>C9MPL4_9BACT</name>
<accession>C9MPL4</accession>
<feature type="compositionally biased region" description="Polar residues" evidence="1">
    <location>
        <begin position="1"/>
        <end position="18"/>
    </location>
</feature>
<dbReference type="Proteomes" id="UP000003327">
    <property type="component" value="Unassembled WGS sequence"/>
</dbReference>
<feature type="region of interest" description="Disordered" evidence="1">
    <location>
        <begin position="1"/>
        <end position="23"/>
    </location>
</feature>
<comment type="caution">
    <text evidence="2">The sequence shown here is derived from an EMBL/GenBank/DDBJ whole genome shotgun (WGS) entry which is preliminary data.</text>
</comment>
<sequence length="50" mass="5706">MPYQQSKGKPHTQPNYSLTPAHLQPLPRPLSEWRGEWIALFANKEGVSSM</sequence>
<keyword evidence="3" id="KW-1185">Reference proteome</keyword>
<protein>
    <submittedName>
        <fullName evidence="2">Uncharacterized protein</fullName>
    </submittedName>
</protein>
<evidence type="ECO:0000256" key="1">
    <source>
        <dbReference type="SAM" id="MobiDB-lite"/>
    </source>
</evidence>
<proteinExistence type="predicted"/>
<organism evidence="2 3">
    <name type="scientific">Prevotella veroralis F0319</name>
    <dbReference type="NCBI Taxonomy" id="649761"/>
    <lineage>
        <taxon>Bacteria</taxon>
        <taxon>Pseudomonadati</taxon>
        <taxon>Bacteroidota</taxon>
        <taxon>Bacteroidia</taxon>
        <taxon>Bacteroidales</taxon>
        <taxon>Prevotellaceae</taxon>
        <taxon>Prevotella</taxon>
    </lineage>
</organism>
<evidence type="ECO:0000313" key="3">
    <source>
        <dbReference type="Proteomes" id="UP000003327"/>
    </source>
</evidence>
<evidence type="ECO:0000313" key="2">
    <source>
        <dbReference type="EMBL" id="EEX18611.1"/>
    </source>
</evidence>
<reference evidence="2 3" key="1">
    <citation type="submission" date="2009-09" db="EMBL/GenBank/DDBJ databases">
        <authorList>
            <person name="Weinstock G."/>
            <person name="Sodergren E."/>
            <person name="Clifton S."/>
            <person name="Fulton L."/>
            <person name="Fulton B."/>
            <person name="Courtney L."/>
            <person name="Fronick C."/>
            <person name="Harrison M."/>
            <person name="Strong C."/>
            <person name="Farmer C."/>
            <person name="Delahaunty K."/>
            <person name="Markovic C."/>
            <person name="Hall O."/>
            <person name="Minx P."/>
            <person name="Tomlinson C."/>
            <person name="Mitreva M."/>
            <person name="Nelson J."/>
            <person name="Hou S."/>
            <person name="Wollam A."/>
            <person name="Pepin K.H."/>
            <person name="Johnson M."/>
            <person name="Bhonagiri V."/>
            <person name="Nash W.E."/>
            <person name="Warren W."/>
            <person name="Chinwalla A."/>
            <person name="Mardis E.R."/>
            <person name="Wilson R.K."/>
        </authorList>
    </citation>
    <scope>NUCLEOTIDE SEQUENCE [LARGE SCALE GENOMIC DNA]</scope>
    <source>
        <strain evidence="2 3">F0319</strain>
    </source>
</reference>
<dbReference type="STRING" id="649761.HMPREF0973_01555"/>
<dbReference type="AlphaFoldDB" id="C9MPL4"/>